<accession>A0A1B0FH33</accession>
<dbReference type="EnsemblMetazoa" id="GMOY003072-RA">
    <property type="protein sequence ID" value="GMOY003072-PA"/>
    <property type="gene ID" value="GMOY003072"/>
</dbReference>
<dbReference type="Proteomes" id="UP000092444">
    <property type="component" value="Unassembled WGS sequence"/>
</dbReference>
<dbReference type="EMBL" id="CCAG010009633">
    <property type="status" value="NOT_ANNOTATED_CDS"/>
    <property type="molecule type" value="Genomic_DNA"/>
</dbReference>
<feature type="compositionally biased region" description="Low complexity" evidence="1">
    <location>
        <begin position="1"/>
        <end position="19"/>
    </location>
</feature>
<sequence>MKKTSTESSESSVNVSDYISSDKLHWKGS</sequence>
<evidence type="ECO:0000256" key="1">
    <source>
        <dbReference type="SAM" id="MobiDB-lite"/>
    </source>
</evidence>
<feature type="compositionally biased region" description="Basic and acidic residues" evidence="1">
    <location>
        <begin position="20"/>
        <end position="29"/>
    </location>
</feature>
<feature type="region of interest" description="Disordered" evidence="1">
    <location>
        <begin position="1"/>
        <end position="29"/>
    </location>
</feature>
<reference evidence="2" key="1">
    <citation type="submission" date="2020-05" db="UniProtKB">
        <authorList>
            <consortium name="EnsemblMetazoa"/>
        </authorList>
    </citation>
    <scope>IDENTIFICATION</scope>
    <source>
        <strain evidence="2">Yale</strain>
    </source>
</reference>
<dbReference type="AlphaFoldDB" id="A0A1B0FH33"/>
<protein>
    <submittedName>
        <fullName evidence="2">Uncharacterized protein</fullName>
    </submittedName>
</protein>
<proteinExistence type="predicted"/>
<evidence type="ECO:0000313" key="3">
    <source>
        <dbReference type="Proteomes" id="UP000092444"/>
    </source>
</evidence>
<organism evidence="2 3">
    <name type="scientific">Glossina morsitans morsitans</name>
    <name type="common">Savannah tsetse fly</name>
    <dbReference type="NCBI Taxonomy" id="37546"/>
    <lineage>
        <taxon>Eukaryota</taxon>
        <taxon>Metazoa</taxon>
        <taxon>Ecdysozoa</taxon>
        <taxon>Arthropoda</taxon>
        <taxon>Hexapoda</taxon>
        <taxon>Insecta</taxon>
        <taxon>Pterygota</taxon>
        <taxon>Neoptera</taxon>
        <taxon>Endopterygota</taxon>
        <taxon>Diptera</taxon>
        <taxon>Brachycera</taxon>
        <taxon>Muscomorpha</taxon>
        <taxon>Hippoboscoidea</taxon>
        <taxon>Glossinidae</taxon>
        <taxon>Glossina</taxon>
    </lineage>
</organism>
<name>A0A1B0FH33_GLOMM</name>
<evidence type="ECO:0000313" key="2">
    <source>
        <dbReference type="EnsemblMetazoa" id="GMOY003072-PA"/>
    </source>
</evidence>
<dbReference type="VEuPathDB" id="VectorBase:GMOY003072"/>
<keyword evidence="3" id="KW-1185">Reference proteome</keyword>